<proteinExistence type="predicted"/>
<accession>A0A8S1AN08</accession>
<comment type="caution">
    <text evidence="2">The sequence shown here is derived from an EMBL/GenBank/DDBJ whole genome shotgun (WGS) entry which is preliminary data.</text>
</comment>
<protein>
    <submittedName>
        <fullName evidence="2">Uncharacterized protein</fullName>
    </submittedName>
</protein>
<reference evidence="2 3" key="1">
    <citation type="submission" date="2020-04" db="EMBL/GenBank/DDBJ databases">
        <authorList>
            <person name="Wallbank WR R."/>
            <person name="Pardo Diaz C."/>
            <person name="Kozak K."/>
            <person name="Martin S."/>
            <person name="Jiggins C."/>
            <person name="Moest M."/>
            <person name="Warren A I."/>
            <person name="Byers J.R.P. K."/>
            <person name="Montejo-Kovacevich G."/>
            <person name="Yen C E."/>
        </authorList>
    </citation>
    <scope>NUCLEOTIDE SEQUENCE [LARGE SCALE GENOMIC DNA]</scope>
</reference>
<dbReference type="Proteomes" id="UP000494106">
    <property type="component" value="Unassembled WGS sequence"/>
</dbReference>
<dbReference type="AlphaFoldDB" id="A0A8S1AN08"/>
<dbReference type="OrthoDB" id="7431570at2759"/>
<name>A0A8S1AN08_ARCPL</name>
<keyword evidence="3" id="KW-1185">Reference proteome</keyword>
<evidence type="ECO:0000313" key="3">
    <source>
        <dbReference type="Proteomes" id="UP000494106"/>
    </source>
</evidence>
<evidence type="ECO:0000256" key="1">
    <source>
        <dbReference type="SAM" id="MobiDB-lite"/>
    </source>
</evidence>
<dbReference type="EMBL" id="CADEBC010000544">
    <property type="protein sequence ID" value="CAB3251233.1"/>
    <property type="molecule type" value="Genomic_DNA"/>
</dbReference>
<gene>
    <name evidence="2" type="ORF">APLA_LOCUS12916</name>
</gene>
<feature type="region of interest" description="Disordered" evidence="1">
    <location>
        <begin position="135"/>
        <end position="168"/>
    </location>
</feature>
<organism evidence="2 3">
    <name type="scientific">Arctia plantaginis</name>
    <name type="common">Wood tiger moth</name>
    <name type="synonym">Phalaena plantaginis</name>
    <dbReference type="NCBI Taxonomy" id="874455"/>
    <lineage>
        <taxon>Eukaryota</taxon>
        <taxon>Metazoa</taxon>
        <taxon>Ecdysozoa</taxon>
        <taxon>Arthropoda</taxon>
        <taxon>Hexapoda</taxon>
        <taxon>Insecta</taxon>
        <taxon>Pterygota</taxon>
        <taxon>Neoptera</taxon>
        <taxon>Endopterygota</taxon>
        <taxon>Lepidoptera</taxon>
        <taxon>Glossata</taxon>
        <taxon>Ditrysia</taxon>
        <taxon>Noctuoidea</taxon>
        <taxon>Erebidae</taxon>
        <taxon>Arctiinae</taxon>
        <taxon>Arctia</taxon>
    </lineage>
</organism>
<sequence length="524" mass="61867">MSFYFISLARAATVDFDIKFDSRKQWAYQITDIYFTKSMADISTQESVQLEDLFKMREQLHKHEQLRMQEQLKMQQELLQKQELWMQQQLQKKPLLRMPQEEVTTVDEWKFTQIYADEPKTTEDKFETVPSVELLKEDTTERPKNKKKRHHKKRMSHRHHKPKQTREDSLQEIFTTVSKQHHEKETVETTTENIFNTLSSQKEDFNTTPVPHKIKYNIQVQVYSLQILEIGIQVFDEMKNKTIDETIKTKLQDLSDIYVSKYKEFLSETYKHEIKTRLGIQKVFLNAIDVSDHILKRLVNGVVTDLDNRGSLRENIGAINDLQQEVRQTTDRQYRLLCSKLNICRSNNGFPEFLSDFLTTILRCNDEKFQNAIDALTEVAKEVDFKNVFKKKTRKQIKIMIEHVENQRVGVLKPSLLIIRNIIANKNKPIVVKPSEMKNNKVNSTIAFLEILDAFDIKLPRTDANILEWGDLRTSLHQWGKNKRNDIQDIMGIFMRHIKGALEGMPSSMQDHVAKNFARFIRRH</sequence>
<feature type="compositionally biased region" description="Basic residues" evidence="1">
    <location>
        <begin position="144"/>
        <end position="163"/>
    </location>
</feature>
<evidence type="ECO:0000313" key="2">
    <source>
        <dbReference type="EMBL" id="CAB3251233.1"/>
    </source>
</evidence>